<feature type="transmembrane region" description="Helical" evidence="5">
    <location>
        <begin position="58"/>
        <end position="76"/>
    </location>
</feature>
<dbReference type="EMBL" id="CAEZSG010000076">
    <property type="protein sequence ID" value="CAB4537929.1"/>
    <property type="molecule type" value="Genomic_DNA"/>
</dbReference>
<keyword evidence="4 5" id="KW-0472">Membrane</keyword>
<keyword evidence="2 5" id="KW-0812">Transmembrane</keyword>
<evidence type="ECO:0000313" key="6">
    <source>
        <dbReference type="EMBL" id="CAB4537929.1"/>
    </source>
</evidence>
<evidence type="ECO:0000256" key="1">
    <source>
        <dbReference type="ARBA" id="ARBA00004141"/>
    </source>
</evidence>
<feature type="transmembrane region" description="Helical" evidence="5">
    <location>
        <begin position="7"/>
        <end position="26"/>
    </location>
</feature>
<dbReference type="EMBL" id="CAEZTZ010000099">
    <property type="protein sequence ID" value="CAB4587772.1"/>
    <property type="molecule type" value="Genomic_DNA"/>
</dbReference>
<evidence type="ECO:0000256" key="3">
    <source>
        <dbReference type="ARBA" id="ARBA00022989"/>
    </source>
</evidence>
<feature type="transmembrane region" description="Helical" evidence="5">
    <location>
        <begin position="218"/>
        <end position="240"/>
    </location>
</feature>
<evidence type="ECO:0000256" key="4">
    <source>
        <dbReference type="ARBA" id="ARBA00023136"/>
    </source>
</evidence>
<dbReference type="GO" id="GO:0005886">
    <property type="term" value="C:plasma membrane"/>
    <property type="evidence" value="ECO:0007669"/>
    <property type="project" value="UniProtKB-ARBA"/>
</dbReference>
<proteinExistence type="predicted"/>
<evidence type="ECO:0000313" key="7">
    <source>
        <dbReference type="EMBL" id="CAB4587772.1"/>
    </source>
</evidence>
<name>A0A6J6BHQ4_9ZZZZ</name>
<organism evidence="6">
    <name type="scientific">freshwater metagenome</name>
    <dbReference type="NCBI Taxonomy" id="449393"/>
    <lineage>
        <taxon>unclassified sequences</taxon>
        <taxon>metagenomes</taxon>
        <taxon>ecological metagenomes</taxon>
    </lineage>
</organism>
<dbReference type="AlphaFoldDB" id="A0A6J6BHQ4"/>
<comment type="subcellular location">
    <subcellularLocation>
        <location evidence="1">Membrane</location>
        <topology evidence="1">Multi-pass membrane protein</topology>
    </subcellularLocation>
</comment>
<dbReference type="CDD" id="cd16914">
    <property type="entry name" value="EcfT"/>
    <property type="match status" value="1"/>
</dbReference>
<gene>
    <name evidence="6" type="ORF">UFOPK1413_00582</name>
    <name evidence="7" type="ORF">UFOPK1767_00759</name>
</gene>
<feature type="transmembrane region" description="Helical" evidence="5">
    <location>
        <begin position="32"/>
        <end position="51"/>
    </location>
</feature>
<feature type="transmembrane region" description="Helical" evidence="5">
    <location>
        <begin position="96"/>
        <end position="122"/>
    </location>
</feature>
<reference evidence="6" key="1">
    <citation type="submission" date="2020-05" db="EMBL/GenBank/DDBJ databases">
        <authorList>
            <person name="Chiriac C."/>
            <person name="Salcher M."/>
            <person name="Ghai R."/>
            <person name="Kavagutti S V."/>
        </authorList>
    </citation>
    <scope>NUCLEOTIDE SEQUENCE</scope>
</reference>
<dbReference type="InterPro" id="IPR003339">
    <property type="entry name" value="ABC/ECF_trnsptr_transmembrane"/>
</dbReference>
<evidence type="ECO:0000256" key="5">
    <source>
        <dbReference type="SAM" id="Phobius"/>
    </source>
</evidence>
<evidence type="ECO:0000256" key="2">
    <source>
        <dbReference type="ARBA" id="ARBA00022692"/>
    </source>
</evidence>
<sequence length="246" mass="26110">MTARRPHSVALIVASAVPALVLVWSVDPWMPILVGLPLIAFLAAMTSDVITLPSRTSMLVLAAAVGTAGIASLLYGTHRGATLFEWGIMYISDGSIATSIAAMLRILSLALPAILVAGAISAHEVLATCAVKRILPDRVALATLIALRLIPVISSDLEETQQAQRANGRAPTPFAVALTTLVIAIRRAVRMSDVAEIRGFSRSNRTWSVYRPLGIRDWMLITGSVTIGISAMFVVAYLGVWNSAIA</sequence>
<keyword evidence="3 5" id="KW-1133">Transmembrane helix</keyword>
<accession>A0A6J6BHQ4</accession>
<protein>
    <submittedName>
        <fullName evidence="6">Unannotated protein</fullName>
    </submittedName>
</protein>